<dbReference type="AlphaFoldDB" id="A0A0P0XHL6"/>
<reference evidence="1 2" key="3">
    <citation type="journal article" date="2013" name="Rice">
        <title>Improvement of the Oryza sativa Nipponbare reference genome using next generation sequence and optical map data.</title>
        <authorList>
            <person name="Kawahara Y."/>
            <person name="de la Bastide M."/>
            <person name="Hamilton J.P."/>
            <person name="Kanamori H."/>
            <person name="McCombie W.R."/>
            <person name="Ouyang S."/>
            <person name="Schwartz D.C."/>
            <person name="Tanaka T."/>
            <person name="Wu J."/>
            <person name="Zhou S."/>
            <person name="Childs K.L."/>
            <person name="Davidson R.M."/>
            <person name="Lin H."/>
            <person name="Quesada-Ocampo L."/>
            <person name="Vaillancourt B."/>
            <person name="Sakai H."/>
            <person name="Lee S.S."/>
            <person name="Kim J."/>
            <person name="Numa H."/>
            <person name="Itoh T."/>
            <person name="Buell C.R."/>
            <person name="Matsumoto T."/>
        </authorList>
    </citation>
    <scope>NUCLEOTIDE SEQUENCE [LARGE SCALE GENOMIC DNA]</scope>
    <source>
        <strain evidence="2">cv. Nipponbare</strain>
    </source>
</reference>
<name>A0A0P0XHL6_ORYSJ</name>
<feature type="non-terminal residue" evidence="1">
    <location>
        <position position="1"/>
    </location>
</feature>
<reference evidence="2" key="1">
    <citation type="journal article" date="2005" name="Nature">
        <title>The map-based sequence of the rice genome.</title>
        <authorList>
            <consortium name="International rice genome sequencing project (IRGSP)"/>
            <person name="Matsumoto T."/>
            <person name="Wu J."/>
            <person name="Kanamori H."/>
            <person name="Katayose Y."/>
            <person name="Fujisawa M."/>
            <person name="Namiki N."/>
            <person name="Mizuno H."/>
            <person name="Yamamoto K."/>
            <person name="Antonio B.A."/>
            <person name="Baba T."/>
            <person name="Sakata K."/>
            <person name="Nagamura Y."/>
            <person name="Aoki H."/>
            <person name="Arikawa K."/>
            <person name="Arita K."/>
            <person name="Bito T."/>
            <person name="Chiden Y."/>
            <person name="Fujitsuka N."/>
            <person name="Fukunaka R."/>
            <person name="Hamada M."/>
            <person name="Harada C."/>
            <person name="Hayashi A."/>
            <person name="Hijishita S."/>
            <person name="Honda M."/>
            <person name="Hosokawa S."/>
            <person name="Ichikawa Y."/>
            <person name="Idonuma A."/>
            <person name="Iijima M."/>
            <person name="Ikeda M."/>
            <person name="Ikeno M."/>
            <person name="Ito K."/>
            <person name="Ito S."/>
            <person name="Ito T."/>
            <person name="Ito Y."/>
            <person name="Ito Y."/>
            <person name="Iwabuchi A."/>
            <person name="Kamiya K."/>
            <person name="Karasawa W."/>
            <person name="Kurita K."/>
            <person name="Katagiri S."/>
            <person name="Kikuta A."/>
            <person name="Kobayashi H."/>
            <person name="Kobayashi N."/>
            <person name="Machita K."/>
            <person name="Maehara T."/>
            <person name="Masukawa M."/>
            <person name="Mizubayashi T."/>
            <person name="Mukai Y."/>
            <person name="Nagasaki H."/>
            <person name="Nagata Y."/>
            <person name="Naito S."/>
            <person name="Nakashima M."/>
            <person name="Nakama Y."/>
            <person name="Nakamichi Y."/>
            <person name="Nakamura M."/>
            <person name="Meguro A."/>
            <person name="Negishi M."/>
            <person name="Ohta I."/>
            <person name="Ohta T."/>
            <person name="Okamoto M."/>
            <person name="Ono N."/>
            <person name="Saji S."/>
            <person name="Sakaguchi M."/>
            <person name="Sakai K."/>
            <person name="Shibata M."/>
            <person name="Shimokawa T."/>
            <person name="Song J."/>
            <person name="Takazaki Y."/>
            <person name="Terasawa K."/>
            <person name="Tsugane M."/>
            <person name="Tsuji K."/>
            <person name="Ueda S."/>
            <person name="Waki K."/>
            <person name="Yamagata H."/>
            <person name="Yamamoto M."/>
            <person name="Yamamoto S."/>
            <person name="Yamane H."/>
            <person name="Yoshiki S."/>
            <person name="Yoshihara R."/>
            <person name="Yukawa K."/>
            <person name="Zhong H."/>
            <person name="Yano M."/>
            <person name="Yuan Q."/>
            <person name="Ouyang S."/>
            <person name="Liu J."/>
            <person name="Jones K.M."/>
            <person name="Gansberger K."/>
            <person name="Moffat K."/>
            <person name="Hill J."/>
            <person name="Bera J."/>
            <person name="Fadrosh D."/>
            <person name="Jin S."/>
            <person name="Johri S."/>
            <person name="Kim M."/>
            <person name="Overton L."/>
            <person name="Reardon M."/>
            <person name="Tsitrin T."/>
            <person name="Vuong H."/>
            <person name="Weaver B."/>
            <person name="Ciecko A."/>
            <person name="Tallon L."/>
            <person name="Jackson J."/>
            <person name="Pai G."/>
            <person name="Aken S.V."/>
            <person name="Utterback T."/>
            <person name="Reidmuller S."/>
            <person name="Feldblyum T."/>
            <person name="Hsiao J."/>
            <person name="Zismann V."/>
            <person name="Iobst S."/>
            <person name="de Vazeille A.R."/>
            <person name="Buell C.R."/>
            <person name="Ying K."/>
            <person name="Li Y."/>
            <person name="Lu T."/>
            <person name="Huang Y."/>
            <person name="Zhao Q."/>
            <person name="Feng Q."/>
            <person name="Zhang L."/>
            <person name="Zhu J."/>
            <person name="Weng Q."/>
            <person name="Mu J."/>
            <person name="Lu Y."/>
            <person name="Fan D."/>
            <person name="Liu Y."/>
            <person name="Guan J."/>
            <person name="Zhang Y."/>
            <person name="Yu S."/>
            <person name="Liu X."/>
            <person name="Zhang Y."/>
            <person name="Hong G."/>
            <person name="Han B."/>
            <person name="Choisne N."/>
            <person name="Demange N."/>
            <person name="Orjeda G."/>
            <person name="Samain S."/>
            <person name="Cattolico L."/>
            <person name="Pelletier E."/>
            <person name="Couloux A."/>
            <person name="Segurens B."/>
            <person name="Wincker P."/>
            <person name="D'Hont A."/>
            <person name="Scarpelli C."/>
            <person name="Weissenbach J."/>
            <person name="Salanoubat M."/>
            <person name="Quetier F."/>
            <person name="Yu Y."/>
            <person name="Kim H.R."/>
            <person name="Rambo T."/>
            <person name="Currie J."/>
            <person name="Collura K."/>
            <person name="Luo M."/>
            <person name="Yang T."/>
            <person name="Ammiraju J.S.S."/>
            <person name="Engler F."/>
            <person name="Soderlund C."/>
            <person name="Wing R.A."/>
            <person name="Palmer L.E."/>
            <person name="de la Bastide M."/>
            <person name="Spiegel L."/>
            <person name="Nascimento L."/>
            <person name="Zutavern T."/>
            <person name="O'Shaughnessy A."/>
            <person name="Dike S."/>
            <person name="Dedhia N."/>
            <person name="Preston R."/>
            <person name="Balija V."/>
            <person name="McCombie W.R."/>
            <person name="Chow T."/>
            <person name="Chen H."/>
            <person name="Chung M."/>
            <person name="Chen C."/>
            <person name="Shaw J."/>
            <person name="Wu H."/>
            <person name="Hsiao K."/>
            <person name="Chao Y."/>
            <person name="Chu M."/>
            <person name="Cheng C."/>
            <person name="Hour A."/>
            <person name="Lee P."/>
            <person name="Lin S."/>
            <person name="Lin Y."/>
            <person name="Liou J."/>
            <person name="Liu S."/>
            <person name="Hsing Y."/>
            <person name="Raghuvanshi S."/>
            <person name="Mohanty A."/>
            <person name="Bharti A.K."/>
            <person name="Gaur A."/>
            <person name="Gupta V."/>
            <person name="Kumar D."/>
            <person name="Ravi V."/>
            <person name="Vij S."/>
            <person name="Kapur A."/>
            <person name="Khurana P."/>
            <person name="Khurana P."/>
            <person name="Khurana J.P."/>
            <person name="Tyagi A.K."/>
            <person name="Gaikwad K."/>
            <person name="Singh A."/>
            <person name="Dalal V."/>
            <person name="Srivastava S."/>
            <person name="Dixit A."/>
            <person name="Pal A.K."/>
            <person name="Ghazi I.A."/>
            <person name="Yadav M."/>
            <person name="Pandit A."/>
            <person name="Bhargava A."/>
            <person name="Sureshbabu K."/>
            <person name="Batra K."/>
            <person name="Sharma T.R."/>
            <person name="Mohapatra T."/>
            <person name="Singh N.K."/>
            <person name="Messing J."/>
            <person name="Nelson A.B."/>
            <person name="Fuks G."/>
            <person name="Kavchok S."/>
            <person name="Keizer G."/>
            <person name="Linton E."/>
            <person name="Llaca V."/>
            <person name="Song R."/>
            <person name="Tanyolac B."/>
            <person name="Young S."/>
            <person name="Ho-Il K."/>
            <person name="Hahn J.H."/>
            <person name="Sangsakoo G."/>
            <person name="Vanavichit A."/>
            <person name="de Mattos Luiz.A.T."/>
            <person name="Zimmer P.D."/>
            <person name="Malone G."/>
            <person name="Dellagostin O."/>
            <person name="de Oliveira A.C."/>
            <person name="Bevan M."/>
            <person name="Bancroft I."/>
            <person name="Minx P."/>
            <person name="Cordum H."/>
            <person name="Wilson R."/>
            <person name="Cheng Z."/>
            <person name="Jin W."/>
            <person name="Jiang J."/>
            <person name="Leong S.A."/>
            <person name="Iwama H."/>
            <person name="Gojobori T."/>
            <person name="Itoh T."/>
            <person name="Niimura Y."/>
            <person name="Fujii Y."/>
            <person name="Habara T."/>
            <person name="Sakai H."/>
            <person name="Sato Y."/>
            <person name="Wilson G."/>
            <person name="Kumar K."/>
            <person name="McCouch S."/>
            <person name="Juretic N."/>
            <person name="Hoen D."/>
            <person name="Wright S."/>
            <person name="Bruskiewich R."/>
            <person name="Bureau T."/>
            <person name="Miyao A."/>
            <person name="Hirochika H."/>
            <person name="Nishikawa T."/>
            <person name="Kadowaki K."/>
            <person name="Sugiura M."/>
            <person name="Burr B."/>
            <person name="Sasaki T."/>
        </authorList>
    </citation>
    <scope>NUCLEOTIDE SEQUENCE [LARGE SCALE GENOMIC DNA]</scope>
    <source>
        <strain evidence="2">cv. Nipponbare</strain>
    </source>
</reference>
<reference evidence="1 2" key="2">
    <citation type="journal article" date="2013" name="Plant Cell Physiol.">
        <title>Rice Annotation Project Database (RAP-DB): an integrative and interactive database for rice genomics.</title>
        <authorList>
            <person name="Sakai H."/>
            <person name="Lee S.S."/>
            <person name="Tanaka T."/>
            <person name="Numa H."/>
            <person name="Kim J."/>
            <person name="Kawahara Y."/>
            <person name="Wakimoto H."/>
            <person name="Yang C.C."/>
            <person name="Iwamoto M."/>
            <person name="Abe T."/>
            <person name="Yamada Y."/>
            <person name="Muto A."/>
            <person name="Inokuchi H."/>
            <person name="Ikemura T."/>
            <person name="Matsumoto T."/>
            <person name="Sasaki T."/>
            <person name="Itoh T."/>
        </authorList>
    </citation>
    <scope>NUCLEOTIDE SEQUENCE [LARGE SCALE GENOMIC DNA]</scope>
    <source>
        <strain evidence="2">cv. Nipponbare</strain>
    </source>
</reference>
<evidence type="ECO:0000313" key="2">
    <source>
        <dbReference type="Proteomes" id="UP000059680"/>
    </source>
</evidence>
<protein>
    <submittedName>
        <fullName evidence="1">Os08g0513600 protein</fullName>
    </submittedName>
</protein>
<dbReference type="PaxDb" id="39947-A0A0P0XHL6"/>
<proteinExistence type="predicted"/>
<evidence type="ECO:0000313" key="1">
    <source>
        <dbReference type="EMBL" id="BAT06221.1"/>
    </source>
</evidence>
<accession>A0A0P0XHL6</accession>
<organism evidence="1 2">
    <name type="scientific">Oryza sativa subsp. japonica</name>
    <name type="common">Rice</name>
    <dbReference type="NCBI Taxonomy" id="39947"/>
    <lineage>
        <taxon>Eukaryota</taxon>
        <taxon>Viridiplantae</taxon>
        <taxon>Streptophyta</taxon>
        <taxon>Embryophyta</taxon>
        <taxon>Tracheophyta</taxon>
        <taxon>Spermatophyta</taxon>
        <taxon>Magnoliopsida</taxon>
        <taxon>Liliopsida</taxon>
        <taxon>Poales</taxon>
        <taxon>Poaceae</taxon>
        <taxon>BOP clade</taxon>
        <taxon>Oryzoideae</taxon>
        <taxon>Oryzeae</taxon>
        <taxon>Oryzinae</taxon>
        <taxon>Oryza</taxon>
        <taxon>Oryza sativa</taxon>
    </lineage>
</organism>
<keyword evidence="2" id="KW-1185">Reference proteome</keyword>
<gene>
    <name evidence="1" type="ordered locus">Os08g0513600</name>
    <name evidence="1" type="ORF">OSNPB_080513600</name>
</gene>
<dbReference type="Gramene" id="Os08t0513600-01">
    <property type="protein sequence ID" value="Os08t0513600-01"/>
    <property type="gene ID" value="Os08g0513600"/>
</dbReference>
<sequence>VISVLALVVASKYVPSNFRASSS</sequence>
<dbReference type="Proteomes" id="UP000059680">
    <property type="component" value="Chromosome 8"/>
</dbReference>
<dbReference type="InParanoid" id="A0A0P0XHL6"/>
<dbReference type="EMBL" id="AP014964">
    <property type="protein sequence ID" value="BAT06221.1"/>
    <property type="molecule type" value="Genomic_DNA"/>
</dbReference>